<evidence type="ECO:0000313" key="3">
    <source>
        <dbReference type="Proteomes" id="UP000652761"/>
    </source>
</evidence>
<name>A0A843W1M1_COLES</name>
<protein>
    <submittedName>
        <fullName evidence="2">Uncharacterized protein</fullName>
    </submittedName>
</protein>
<evidence type="ECO:0000313" key="2">
    <source>
        <dbReference type="EMBL" id="MQM00718.1"/>
    </source>
</evidence>
<organism evidence="2 3">
    <name type="scientific">Colocasia esculenta</name>
    <name type="common">Wild taro</name>
    <name type="synonym">Arum esculentum</name>
    <dbReference type="NCBI Taxonomy" id="4460"/>
    <lineage>
        <taxon>Eukaryota</taxon>
        <taxon>Viridiplantae</taxon>
        <taxon>Streptophyta</taxon>
        <taxon>Embryophyta</taxon>
        <taxon>Tracheophyta</taxon>
        <taxon>Spermatophyta</taxon>
        <taxon>Magnoliopsida</taxon>
        <taxon>Liliopsida</taxon>
        <taxon>Araceae</taxon>
        <taxon>Aroideae</taxon>
        <taxon>Colocasieae</taxon>
        <taxon>Colocasia</taxon>
    </lineage>
</organism>
<sequence length="203" mass="22027">MLQQPPHRLPPPPTRSIQSSAPAASFSGEVDPVSFASVASSSGEMASDDGSYSGSRPRRQRTTVQQTFPTHSVSEGFAATSSMVGSTTSVVGLVSTQTWGRGHGRRGPSRGLTDRRLEFGQRWNVKVIGGTGIGESGAQFLIFRWDRTANADKEMLMHMYSMHRTWRGVLKKRVAQPASEPLGWWPGLYLLYVQVGMGLGSSS</sequence>
<proteinExistence type="predicted"/>
<dbReference type="EMBL" id="NMUH01002556">
    <property type="protein sequence ID" value="MQM00718.1"/>
    <property type="molecule type" value="Genomic_DNA"/>
</dbReference>
<dbReference type="AlphaFoldDB" id="A0A843W1M1"/>
<gene>
    <name evidence="2" type="ORF">Taro_033458</name>
</gene>
<keyword evidence="3" id="KW-1185">Reference proteome</keyword>
<feature type="compositionally biased region" description="Polar residues" evidence="1">
    <location>
        <begin position="37"/>
        <end position="54"/>
    </location>
</feature>
<accession>A0A843W1M1</accession>
<evidence type="ECO:0000256" key="1">
    <source>
        <dbReference type="SAM" id="MobiDB-lite"/>
    </source>
</evidence>
<feature type="region of interest" description="Disordered" evidence="1">
    <location>
        <begin position="1"/>
        <end position="73"/>
    </location>
</feature>
<reference evidence="2" key="1">
    <citation type="submission" date="2017-07" db="EMBL/GenBank/DDBJ databases">
        <title>Taro Niue Genome Assembly and Annotation.</title>
        <authorList>
            <person name="Atibalentja N."/>
            <person name="Keating K."/>
            <person name="Fields C.J."/>
        </authorList>
    </citation>
    <scope>NUCLEOTIDE SEQUENCE</scope>
    <source>
        <strain evidence="2">Niue_2</strain>
        <tissue evidence="2">Leaf</tissue>
    </source>
</reference>
<dbReference type="Proteomes" id="UP000652761">
    <property type="component" value="Unassembled WGS sequence"/>
</dbReference>
<comment type="caution">
    <text evidence="2">The sequence shown here is derived from an EMBL/GenBank/DDBJ whole genome shotgun (WGS) entry which is preliminary data.</text>
</comment>